<dbReference type="GO" id="GO:0016491">
    <property type="term" value="F:oxidoreductase activity"/>
    <property type="evidence" value="ECO:0007669"/>
    <property type="project" value="UniProtKB-KW"/>
</dbReference>
<feature type="domain" description="FAD-binding" evidence="2">
    <location>
        <begin position="5"/>
        <end position="345"/>
    </location>
</feature>
<evidence type="ECO:0000313" key="3">
    <source>
        <dbReference type="EMBL" id="NYE94450.1"/>
    </source>
</evidence>
<dbReference type="NCBIfam" id="NF004833">
    <property type="entry name" value="PRK06185.1-1"/>
    <property type="match status" value="1"/>
</dbReference>
<comment type="caution">
    <text evidence="3">The sequence shown here is derived from an EMBL/GenBank/DDBJ whole genome shotgun (WGS) entry which is preliminary data.</text>
</comment>
<evidence type="ECO:0000313" key="4">
    <source>
        <dbReference type="Proteomes" id="UP000521748"/>
    </source>
</evidence>
<dbReference type="Pfam" id="PF01494">
    <property type="entry name" value="FAD_binding_3"/>
    <property type="match status" value="1"/>
</dbReference>
<evidence type="ECO:0000259" key="2">
    <source>
        <dbReference type="Pfam" id="PF01494"/>
    </source>
</evidence>
<dbReference type="InterPro" id="IPR036188">
    <property type="entry name" value="FAD/NAD-bd_sf"/>
</dbReference>
<reference evidence="3 4" key="1">
    <citation type="submission" date="2020-07" db="EMBL/GenBank/DDBJ databases">
        <title>Sequencing the genomes of 1000 actinobacteria strains.</title>
        <authorList>
            <person name="Klenk H.-P."/>
        </authorList>
    </citation>
    <scope>NUCLEOTIDE SEQUENCE [LARGE SCALE GENOMIC DNA]</scope>
    <source>
        <strain evidence="3 4">DSM 102047</strain>
    </source>
</reference>
<dbReference type="PANTHER" id="PTHR43476">
    <property type="entry name" value="3-(3-HYDROXY-PHENYL)PROPIONATE/3-HYDROXYCINNAMIC ACID HYDROXYLASE"/>
    <property type="match status" value="1"/>
</dbReference>
<dbReference type="Gene3D" id="3.50.50.60">
    <property type="entry name" value="FAD/NAD(P)-binding domain"/>
    <property type="match status" value="2"/>
</dbReference>
<sequence length="411" mass="44967">MIEQDCVIAGGGPAGMMLGLILARAGLKVTVLEKHGDFLRDFRGDTVHPATLRVLDELGLGPQFRALPQSKLGNVQLPDGRGNTLTFGDFDSLKAPYNYVAMVPQWDLLNLLADEAAKESTFTLMMNTAATGVLIEQASACGISYRAADGTEGQIQATLTVACDGRHSVLRNAAGLVPREFSVPFDTWWFRLPRRPEEQSAVSTLIPRLGKTGLGLSLTRPDYFQIAYFGAKGIDPSLRAAGVESFRNRVAEFLPDLIDRLDEIKSMHDVHFLDVKLNRLPHWYKSGFIALGDAAHAMSPAGGVGINLAIQDAVAAGRILAEPLRCREVTLRDLAAVQRRRQFPMIVIQGVQRLLHRAVFEPVIHGNSRGFPKVMLLAAKYLPIVKKLPPRLIGFGPRPEHAPNFARRAAS</sequence>
<keyword evidence="4" id="KW-1185">Reference proteome</keyword>
<dbReference type="EMBL" id="JACBYQ010000001">
    <property type="protein sequence ID" value="NYE94450.1"/>
    <property type="molecule type" value="Genomic_DNA"/>
</dbReference>
<gene>
    <name evidence="3" type="ORF">FHU41_000671</name>
</gene>
<dbReference type="Proteomes" id="UP000521748">
    <property type="component" value="Unassembled WGS sequence"/>
</dbReference>
<dbReference type="RefSeq" id="WP_179388214.1">
    <property type="nucleotide sequence ID" value="NZ_JACBYQ010000001.1"/>
</dbReference>
<organism evidence="3 4">
    <name type="scientific">Psychromicrobium silvestre</name>
    <dbReference type="NCBI Taxonomy" id="1645614"/>
    <lineage>
        <taxon>Bacteria</taxon>
        <taxon>Bacillati</taxon>
        <taxon>Actinomycetota</taxon>
        <taxon>Actinomycetes</taxon>
        <taxon>Micrococcales</taxon>
        <taxon>Micrococcaceae</taxon>
        <taxon>Psychromicrobium</taxon>
    </lineage>
</organism>
<dbReference type="InterPro" id="IPR050631">
    <property type="entry name" value="PheA/TfdB_FAD_monoxygenase"/>
</dbReference>
<dbReference type="InterPro" id="IPR002938">
    <property type="entry name" value="FAD-bd"/>
</dbReference>
<dbReference type="PANTHER" id="PTHR43476:SF5">
    <property type="entry name" value="FAD-DEPENDENT MONOOXYGENASE"/>
    <property type="match status" value="1"/>
</dbReference>
<name>A0A7Y9LRW3_9MICC</name>
<protein>
    <submittedName>
        <fullName evidence="3">2-polyprenyl-6-methoxyphenol hydroxylase-like FAD-dependent oxidoreductase</fullName>
    </submittedName>
</protein>
<evidence type="ECO:0000256" key="1">
    <source>
        <dbReference type="ARBA" id="ARBA00023002"/>
    </source>
</evidence>
<dbReference type="SUPFAM" id="SSF51905">
    <property type="entry name" value="FAD/NAD(P)-binding domain"/>
    <property type="match status" value="1"/>
</dbReference>
<dbReference type="GO" id="GO:0071949">
    <property type="term" value="F:FAD binding"/>
    <property type="evidence" value="ECO:0007669"/>
    <property type="project" value="InterPro"/>
</dbReference>
<accession>A0A7Y9LRW3</accession>
<dbReference type="AlphaFoldDB" id="A0A7Y9LRW3"/>
<keyword evidence="1" id="KW-0560">Oxidoreductase</keyword>
<dbReference type="PRINTS" id="PR00420">
    <property type="entry name" value="RNGMNOXGNASE"/>
</dbReference>
<proteinExistence type="predicted"/>